<evidence type="ECO:0000313" key="5">
    <source>
        <dbReference type="EMBL" id="CAF0979277.1"/>
    </source>
</evidence>
<dbReference type="PANTHER" id="PTHR31435">
    <property type="entry name" value="PROTEIN NATD1"/>
    <property type="match status" value="1"/>
</dbReference>
<accession>A0A814FC18</accession>
<dbReference type="EMBL" id="CAJNOR010000678">
    <property type="protein sequence ID" value="CAF0979277.1"/>
    <property type="molecule type" value="Genomic_DNA"/>
</dbReference>
<dbReference type="PROSITE" id="PS51729">
    <property type="entry name" value="GNAT_YJDJ"/>
    <property type="match status" value="1"/>
</dbReference>
<reference evidence="5" key="1">
    <citation type="submission" date="2021-02" db="EMBL/GenBank/DDBJ databases">
        <authorList>
            <person name="Nowell W R."/>
        </authorList>
    </citation>
    <scope>NUCLEOTIDE SEQUENCE</scope>
</reference>
<dbReference type="InterPro" id="IPR016181">
    <property type="entry name" value="Acyl_CoA_acyltransferase"/>
</dbReference>
<comment type="caution">
    <text evidence="5">The sequence shown here is derived from an EMBL/GenBank/DDBJ whole genome shotgun (WGS) entry which is preliminary data.</text>
</comment>
<dbReference type="InterPro" id="IPR031165">
    <property type="entry name" value="GNAT_YJDJ"/>
</dbReference>
<evidence type="ECO:0000256" key="1">
    <source>
        <dbReference type="ARBA" id="ARBA00006233"/>
    </source>
</evidence>
<dbReference type="InterPro" id="IPR045057">
    <property type="entry name" value="Gcn5-rel_NAT"/>
</dbReference>
<keyword evidence="6" id="KW-1185">Reference proteome</keyword>
<organism evidence="5 6">
    <name type="scientific">Adineta ricciae</name>
    <name type="common">Rotifer</name>
    <dbReference type="NCBI Taxonomy" id="249248"/>
    <lineage>
        <taxon>Eukaryota</taxon>
        <taxon>Metazoa</taxon>
        <taxon>Spiralia</taxon>
        <taxon>Gnathifera</taxon>
        <taxon>Rotifera</taxon>
        <taxon>Eurotatoria</taxon>
        <taxon>Bdelloidea</taxon>
        <taxon>Adinetida</taxon>
        <taxon>Adinetidae</taxon>
        <taxon>Adineta</taxon>
    </lineage>
</organism>
<evidence type="ECO:0000259" key="4">
    <source>
        <dbReference type="PROSITE" id="PS51729"/>
    </source>
</evidence>
<evidence type="ECO:0000313" key="6">
    <source>
        <dbReference type="Proteomes" id="UP000663828"/>
    </source>
</evidence>
<proteinExistence type="inferred from homology"/>
<dbReference type="PANTHER" id="PTHR31435:SF9">
    <property type="entry name" value="PROTEIN NATD1"/>
    <property type="match status" value="1"/>
</dbReference>
<name>A0A814FC18_ADIRI</name>
<dbReference type="Proteomes" id="UP000663828">
    <property type="component" value="Unassembled WGS sequence"/>
</dbReference>
<sequence length="95" mass="10935">MDVIHDKNNNEFKIELDKSSNEKAYLTYELSGDTIDFQHTYVPSNYRGKGFAEKLVLSALDYVEKEKSIQKITPSCSYVAKFLTNAPQYARYLAK</sequence>
<evidence type="ECO:0000256" key="3">
    <source>
        <dbReference type="ARBA" id="ARBA00031876"/>
    </source>
</evidence>
<comment type="similarity">
    <text evidence="1">Belongs to the NATD1 family.</text>
</comment>
<gene>
    <name evidence="5" type="ORF">XAT740_LOCUS12093</name>
</gene>
<dbReference type="SUPFAM" id="SSF55729">
    <property type="entry name" value="Acyl-CoA N-acyltransferases (Nat)"/>
    <property type="match status" value="1"/>
</dbReference>
<evidence type="ECO:0000256" key="2">
    <source>
        <dbReference type="ARBA" id="ARBA00020243"/>
    </source>
</evidence>
<protein>
    <recommendedName>
        <fullName evidence="2">Protein NATD1</fullName>
    </recommendedName>
    <alternativeName>
        <fullName evidence="3">N-acetyltransferase domain-containing protein 1</fullName>
    </alternativeName>
</protein>
<dbReference type="Gene3D" id="3.40.630.30">
    <property type="match status" value="1"/>
</dbReference>
<feature type="domain" description="N-acetyltransferase" evidence="4">
    <location>
        <begin position="4"/>
        <end position="94"/>
    </location>
</feature>
<dbReference type="Pfam" id="PF14542">
    <property type="entry name" value="Acetyltransf_CG"/>
    <property type="match status" value="1"/>
</dbReference>
<dbReference type="AlphaFoldDB" id="A0A814FC18"/>